<dbReference type="Proteomes" id="UP000525987">
    <property type="component" value="Unassembled WGS sequence"/>
</dbReference>
<dbReference type="GO" id="GO:0005509">
    <property type="term" value="F:calcium ion binding"/>
    <property type="evidence" value="ECO:0007669"/>
    <property type="project" value="InterPro"/>
</dbReference>
<feature type="compositionally biased region" description="Basic and acidic residues" evidence="1">
    <location>
        <begin position="1797"/>
        <end position="1809"/>
    </location>
</feature>
<dbReference type="PANTHER" id="PTHR34491:SF156">
    <property type="entry name" value="KINESIN MOTOR DOMAIN-CONTAINING PROTEIN"/>
    <property type="match status" value="1"/>
</dbReference>
<feature type="domain" description="EF-hand" evidence="2">
    <location>
        <begin position="1447"/>
        <end position="1482"/>
    </location>
</feature>
<feature type="region of interest" description="Disordered" evidence="1">
    <location>
        <begin position="1797"/>
        <end position="1834"/>
    </location>
</feature>
<proteinExistence type="predicted"/>
<evidence type="ECO:0000256" key="1">
    <source>
        <dbReference type="SAM" id="MobiDB-lite"/>
    </source>
</evidence>
<accession>A0A7W5G738</accession>
<gene>
    <name evidence="3" type="ORF">FHR96_003737</name>
</gene>
<protein>
    <recommendedName>
        <fullName evidence="2">EF-hand domain-containing protein</fullName>
    </recommendedName>
</protein>
<dbReference type="SUPFAM" id="SSF47473">
    <property type="entry name" value="EF-hand"/>
    <property type="match status" value="2"/>
</dbReference>
<dbReference type="Pfam" id="PF13202">
    <property type="entry name" value="EF-hand_5"/>
    <property type="match status" value="1"/>
</dbReference>
<dbReference type="PROSITE" id="PS50222">
    <property type="entry name" value="EF_HAND_2"/>
    <property type="match status" value="2"/>
</dbReference>
<dbReference type="Gene3D" id="1.10.238.10">
    <property type="entry name" value="EF-hand"/>
    <property type="match status" value="2"/>
</dbReference>
<dbReference type="InterPro" id="IPR025282">
    <property type="entry name" value="DUF4214"/>
</dbReference>
<feature type="region of interest" description="Disordered" evidence="1">
    <location>
        <begin position="1600"/>
        <end position="1632"/>
    </location>
</feature>
<evidence type="ECO:0000313" key="4">
    <source>
        <dbReference type="Proteomes" id="UP000525987"/>
    </source>
</evidence>
<evidence type="ECO:0000313" key="3">
    <source>
        <dbReference type="EMBL" id="MBB3142835.1"/>
    </source>
</evidence>
<reference evidence="3 4" key="1">
    <citation type="submission" date="2020-08" db="EMBL/GenBank/DDBJ databases">
        <title>Genomic Encyclopedia of Type Strains, Phase III (KMG-III): the genomes of soil and plant-associated and newly described type strains.</title>
        <authorList>
            <person name="Whitman W."/>
        </authorList>
    </citation>
    <scope>NUCLEOTIDE SEQUENCE [LARGE SCALE GENOMIC DNA]</scope>
    <source>
        <strain evidence="3 4">CECT 5995</strain>
    </source>
</reference>
<evidence type="ECO:0000259" key="2">
    <source>
        <dbReference type="PROSITE" id="PS50222"/>
    </source>
</evidence>
<feature type="compositionally biased region" description="Polar residues" evidence="1">
    <location>
        <begin position="1810"/>
        <end position="1825"/>
    </location>
</feature>
<feature type="compositionally biased region" description="Gly residues" evidence="1">
    <location>
        <begin position="1609"/>
        <end position="1627"/>
    </location>
</feature>
<dbReference type="Pfam" id="PF13946">
    <property type="entry name" value="DUF4214"/>
    <property type="match status" value="1"/>
</dbReference>
<dbReference type="SMART" id="SM00054">
    <property type="entry name" value="EFh"/>
    <property type="match status" value="5"/>
</dbReference>
<sequence length="1834" mass="192596">MARQYKTGLIITGDASGGIKAIQATEKELRQLNQGFDRGRRRARDFADEADETGQRLEFLRNTAIGVGSALAGAFAVSSMAGQARMISETNALAKALQTSTTELQAWQYAGEQVGIQGDKMGDIFKDASEKIGDFARTGGGEAADLIEQMGLNIKELLDLSPDQQLLKIGESLQALTPSERATFLESLADDAVRLQPLLENNAAVLRQYTDEARQLGVAMDQVDIDAAVEADRAVKQLTATGQGLANMLLAELGPGLNVAASGAASLVAELRDDEIGAAETALRSTAGAAAGLATAYLTIRGGLLAATAAQWAFNTAVRANPLMLAVGAASALVGALITTRDHMSEVERQAENTSREVRGLAEGFALLTEQQQINTRGKVLADLTEWRLEAAELGAEITKLNGLARESGQLTAQGGAMEIITPEQMARGRQARQELAALMTQIGAGTDTLKEMDSILEELGGSGGGLPNLAESSASATSELDRQAEAAQSLLDQLYPLQAAQREYAEKKAQIAQIALQENKSNEWLAESMRRLDDSYRNAGTAAEEYGLEAQRAAEGTETAFDASLTVMERGVERLDDAFVDQWRGLLDGSRSAMDSLEDILLDSMAQIAHNLTTRQLIIPIQAMITGEGQGQAGGGLFGGGGQGGGFDINPNTLVSAGKNIYGWVTGSGASAGGGWASQVAASGYSGWAGSATGTGYGAAGGAGGGWMSGAGAGLANAGALAAAYYAGGYVGSEVGGMVSDKKANSNYGQMAGTAIGSIWGPIGAGVGSAIGSVVDTVFGSPNNDLDIALQRRASQEGQRWDNDIVAEGAFGAVGFDAGNSHEVKDLWDVEEAQTLVESIAKMDDLFASIADSERERAAMQEAVLNTGHEDGRGYYGETSTPGDVAKILTSRYREAFAATGSQFQDLFERLFDDGLDAGAQEVARFGVALDTVEDALAGNQQALADARAEIASYSSDLEAYVVAAESMSAAASAMGVLEQASQRMGITFDATAGGAIHAASELQVAAGGVESLAGLQQQFYSQYASQTEQAAQSFSGVYESLRDITGQVPETTAQFRRLVEAQNLNTEAGREAYLQLLQLAPAFAQVAGSVEDVIGSIYQDVLGREADAGGLEYYVSLIESGGLTVAEALAQIRNSSEAASVAASDAADSIQDQADATRIAEQRARMEIELLRLQGFEAEATRRERQLELDAMNDSLDPLQERIWALRDAKEAEQERNQALEQARKTLAGFSTSIDDWLAQLTSTDQGMGTPQEQLDAAASAWQTQLAAARAGDQDALGSITQYADRYLDAAKGMYASGEGSQAVLDRITSALETLPEQLSPEQLLADELKGAISGAAGDVIASITGLTTSVAQNFEGLDANVDGLLTFSELKRGLAGKATNSQIRSMIARMDVNADDQVSQLESLIAQSSVDAGLIGSTLETEMRRLGGEVLTAEQARRVLAPHATDAEISRLIERIDANGDGLLSAQELTAARVSGLAQGIGSTLEPMFDGIDLNTDGLINYDEFGKQFAGLASDAELRRIYRRLDIDGDGTISRLEAVQANTAPLNDARLDGLKVSLGLHHEPLAWQDAAYNMATVWGDMGIAGFGAAKGGYLERGPEDANSGGSSSGGGSSTGGTTGGGSSGGASSNAPAKARSWIDLFWDRIDDVAGSASLGYLEREYQTLSGAENAVGVALDRIQGLGGNIPSGRVSDLAADWSFFADGGVFANSIVDRPTAFQMGMMGEAGPEAIMPLASGPDGLGVRMYDAPPMPELPLLGQGDVLEVLNDMRRELKTSNAENQRLRAEVTNLLDQGNRERAEGNRRGESQRATQIREQQTANRINKQQRKGVMT</sequence>
<comment type="caution">
    <text evidence="3">The sequence shown here is derived from an EMBL/GenBank/DDBJ whole genome shotgun (WGS) entry which is preliminary data.</text>
</comment>
<name>A0A7W5G738_9GAMM</name>
<dbReference type="InterPro" id="IPR018247">
    <property type="entry name" value="EF_Hand_1_Ca_BS"/>
</dbReference>
<dbReference type="InterPro" id="IPR011992">
    <property type="entry name" value="EF-hand-dom_pair"/>
</dbReference>
<dbReference type="PROSITE" id="PS00018">
    <property type="entry name" value="EF_HAND_1"/>
    <property type="match status" value="1"/>
</dbReference>
<organism evidence="3 4">
    <name type="scientific">Halomonas organivorans</name>
    <dbReference type="NCBI Taxonomy" id="257772"/>
    <lineage>
        <taxon>Bacteria</taxon>
        <taxon>Pseudomonadati</taxon>
        <taxon>Pseudomonadota</taxon>
        <taxon>Gammaproteobacteria</taxon>
        <taxon>Oceanospirillales</taxon>
        <taxon>Halomonadaceae</taxon>
        <taxon>Halomonas</taxon>
    </lineage>
</organism>
<dbReference type="InterPro" id="IPR002048">
    <property type="entry name" value="EF_hand_dom"/>
</dbReference>
<keyword evidence="4" id="KW-1185">Reference proteome</keyword>
<dbReference type="PANTHER" id="PTHR34491">
    <property type="entry name" value="A-TYPE INCLUSION PROTEIN, PUTATIVE-RELATED"/>
    <property type="match status" value="1"/>
</dbReference>
<feature type="domain" description="EF-hand" evidence="2">
    <location>
        <begin position="1516"/>
        <end position="1551"/>
    </location>
</feature>
<dbReference type="EMBL" id="JACHXM010000027">
    <property type="protein sequence ID" value="MBB3142835.1"/>
    <property type="molecule type" value="Genomic_DNA"/>
</dbReference>
<dbReference type="RefSeq" id="WP_183389194.1">
    <property type="nucleotide sequence ID" value="NZ_JACHXM010000027.1"/>
</dbReference>